<evidence type="ECO:0000256" key="5">
    <source>
        <dbReference type="ARBA" id="ARBA00023319"/>
    </source>
</evidence>
<keyword evidence="3" id="KW-1015">Disulfide bond</keyword>
<dbReference type="SUPFAM" id="SSF48726">
    <property type="entry name" value="Immunoglobulin"/>
    <property type="match status" value="1"/>
</dbReference>
<dbReference type="InterPro" id="IPR007110">
    <property type="entry name" value="Ig-like_dom"/>
</dbReference>
<evidence type="ECO:0000259" key="6">
    <source>
        <dbReference type="PROSITE" id="PS50835"/>
    </source>
</evidence>
<gene>
    <name evidence="7" type="ORF">ODALV1_LOCUS7309</name>
</gene>
<comment type="caution">
    <text evidence="7">The sequence shown here is derived from an EMBL/GenBank/DDBJ whole genome shotgun (WGS) entry which is preliminary data.</text>
</comment>
<name>A0ABP1Q8H4_9HEXA</name>
<organism evidence="7 8">
    <name type="scientific">Orchesella dallaii</name>
    <dbReference type="NCBI Taxonomy" id="48710"/>
    <lineage>
        <taxon>Eukaryota</taxon>
        <taxon>Metazoa</taxon>
        <taxon>Ecdysozoa</taxon>
        <taxon>Arthropoda</taxon>
        <taxon>Hexapoda</taxon>
        <taxon>Collembola</taxon>
        <taxon>Entomobryomorpha</taxon>
        <taxon>Entomobryoidea</taxon>
        <taxon>Orchesellidae</taxon>
        <taxon>Orchesellinae</taxon>
        <taxon>Orchesella</taxon>
    </lineage>
</organism>
<accession>A0ABP1Q8H4</accession>
<dbReference type="Proteomes" id="UP001642540">
    <property type="component" value="Unassembled WGS sequence"/>
</dbReference>
<comment type="subcellular location">
    <subcellularLocation>
        <location evidence="1">Membrane</location>
        <topology evidence="1">Single-pass type I membrane protein</topology>
    </subcellularLocation>
</comment>
<feature type="domain" description="Ig-like" evidence="6">
    <location>
        <begin position="495"/>
        <end position="586"/>
    </location>
</feature>
<dbReference type="InterPro" id="IPR036179">
    <property type="entry name" value="Ig-like_dom_sf"/>
</dbReference>
<dbReference type="PANTHER" id="PTHR11640:SF31">
    <property type="entry name" value="IRREGULAR CHIASM C-ROUGHEST PROTEIN-RELATED"/>
    <property type="match status" value="1"/>
</dbReference>
<evidence type="ECO:0000256" key="3">
    <source>
        <dbReference type="ARBA" id="ARBA00023157"/>
    </source>
</evidence>
<dbReference type="Pfam" id="PF13927">
    <property type="entry name" value="Ig_3"/>
    <property type="match status" value="1"/>
</dbReference>
<dbReference type="PANTHER" id="PTHR11640">
    <property type="entry name" value="NEPHRIN"/>
    <property type="match status" value="1"/>
</dbReference>
<dbReference type="EMBL" id="CAXLJM020000023">
    <property type="protein sequence ID" value="CAL8089238.1"/>
    <property type="molecule type" value="Genomic_DNA"/>
</dbReference>
<keyword evidence="4" id="KW-0325">Glycoprotein</keyword>
<evidence type="ECO:0000256" key="1">
    <source>
        <dbReference type="ARBA" id="ARBA00004479"/>
    </source>
</evidence>
<protein>
    <recommendedName>
        <fullName evidence="6">Ig-like domain-containing protein</fullName>
    </recommendedName>
</protein>
<sequence>MEDKNVRRQKSLADENGLDLDLSSGPPVVRMECFWRRNKTISTNTLIYTGENQSPYLFKNGKTLRATVLNLHTAHLPCLLKYPLDHNGDDKELQLFKDGKLVKNDALSYIPELGYQVNLTGLDNPLGTYECRVTNGLINDVVFVELDYVPVRNFQNVSSTTIATTTDGNTVTNALNNATTIPIALEEVPRVEFNYSGQPFKEIEPAVLQYVGNDLERVSISCHLTSDKSAFIRWKHHGIEEWKVKTLKSPGDENGLDLDLSSGPPVIRMQCYYKKKTETLSNSILIYTKNDTSPYLYRRGDTIRAIALNQSTVRLPCILNYPLDKNSDGKKLQLFKDGKLVENDAFSYIPELGYHLNLKGLENPLGTYECRVSNSANDVVFVELDNGTFIYVECKGHVEKFYAGAPFPQPFECKLPKDIYDYEFKWSYLWKDGRYTPLNVTDVTNSSDASYYIQKVKITFPETNIVGVVCASTIQDSESSYNNSYQVFVNQPNPPRILNQKDDKPIIYVSGMNLTCVTSTDPVTFIWLKNGRDVSNGEHIIEDHSHLPYRSSVILNPTADDKDDNYTCIVSNFVGNATHDYRVQLNATQQVALNHANTIVEILFTIHEIVWMLWQNDK</sequence>
<evidence type="ECO:0000313" key="8">
    <source>
        <dbReference type="Proteomes" id="UP001642540"/>
    </source>
</evidence>
<dbReference type="InterPro" id="IPR051275">
    <property type="entry name" value="Cell_adhesion_signaling"/>
</dbReference>
<evidence type="ECO:0000313" key="7">
    <source>
        <dbReference type="EMBL" id="CAL8089238.1"/>
    </source>
</evidence>
<dbReference type="InterPro" id="IPR013783">
    <property type="entry name" value="Ig-like_fold"/>
</dbReference>
<keyword evidence="8" id="KW-1185">Reference proteome</keyword>
<keyword evidence="2" id="KW-0472">Membrane</keyword>
<evidence type="ECO:0000256" key="2">
    <source>
        <dbReference type="ARBA" id="ARBA00023136"/>
    </source>
</evidence>
<dbReference type="PROSITE" id="PS50835">
    <property type="entry name" value="IG_LIKE"/>
    <property type="match status" value="1"/>
</dbReference>
<reference evidence="7 8" key="1">
    <citation type="submission" date="2024-08" db="EMBL/GenBank/DDBJ databases">
        <authorList>
            <person name="Cucini C."/>
            <person name="Frati F."/>
        </authorList>
    </citation>
    <scope>NUCLEOTIDE SEQUENCE [LARGE SCALE GENOMIC DNA]</scope>
</reference>
<proteinExistence type="predicted"/>
<keyword evidence="5" id="KW-0393">Immunoglobulin domain</keyword>
<evidence type="ECO:0000256" key="4">
    <source>
        <dbReference type="ARBA" id="ARBA00023180"/>
    </source>
</evidence>
<dbReference type="Gene3D" id="2.60.40.10">
    <property type="entry name" value="Immunoglobulins"/>
    <property type="match status" value="1"/>
</dbReference>